<evidence type="ECO:0000313" key="4">
    <source>
        <dbReference type="Proteomes" id="UP000317650"/>
    </source>
</evidence>
<gene>
    <name evidence="3" type="ORF">C4D60_Mb08t00360</name>
</gene>
<organism evidence="3 4">
    <name type="scientific">Musa balbisiana</name>
    <name type="common">Banana</name>
    <dbReference type="NCBI Taxonomy" id="52838"/>
    <lineage>
        <taxon>Eukaryota</taxon>
        <taxon>Viridiplantae</taxon>
        <taxon>Streptophyta</taxon>
        <taxon>Embryophyta</taxon>
        <taxon>Tracheophyta</taxon>
        <taxon>Spermatophyta</taxon>
        <taxon>Magnoliopsida</taxon>
        <taxon>Liliopsida</taxon>
        <taxon>Zingiberales</taxon>
        <taxon>Musaceae</taxon>
        <taxon>Musa</taxon>
    </lineage>
</organism>
<keyword evidence="4" id="KW-1185">Reference proteome</keyword>
<feature type="compositionally biased region" description="Basic and acidic residues" evidence="1">
    <location>
        <begin position="205"/>
        <end position="220"/>
    </location>
</feature>
<dbReference type="EMBL" id="PYDT01000002">
    <property type="protein sequence ID" value="THU68102.1"/>
    <property type="molecule type" value="Genomic_DNA"/>
</dbReference>
<accession>A0A4S8K0C6</accession>
<dbReference type="Pfam" id="PF25896">
    <property type="entry name" value="HTH_AT3G52170"/>
    <property type="match status" value="1"/>
</dbReference>
<comment type="caution">
    <text evidence="3">The sequence shown here is derived from an EMBL/GenBank/DDBJ whole genome shotgun (WGS) entry which is preliminary data.</text>
</comment>
<name>A0A4S8K0C6_MUSBA</name>
<feature type="domain" description="AT3G52170-like helix-turn-helix" evidence="2">
    <location>
        <begin position="31"/>
        <end position="79"/>
    </location>
</feature>
<dbReference type="PANTHER" id="PTHR34568">
    <property type="entry name" value="RRM DOMAIN-CONTAINING PROTEIN"/>
    <property type="match status" value="1"/>
</dbReference>
<feature type="region of interest" description="Disordered" evidence="1">
    <location>
        <begin position="427"/>
        <end position="452"/>
    </location>
</feature>
<evidence type="ECO:0000259" key="2">
    <source>
        <dbReference type="Pfam" id="PF25896"/>
    </source>
</evidence>
<feature type="compositionally biased region" description="Basic and acidic residues" evidence="1">
    <location>
        <begin position="182"/>
        <end position="198"/>
    </location>
</feature>
<sequence length="478" mass="53466">MQGLSTSCVQQRFALIRCCDLKDKKSRRRKTREERRTLVESFIDKYRTLNNGKFPSLNLTHKEVGGSFYIVREIVRDIIQENKVLGPGSPSMKALTLEDCLEEHESENFAINPHYEVFKSSIELAVDEKQIEISTQPHLGEDNEQLVLPDFDEIIVSGQNNHLFSHVIQHRPSHLQQSTSGDNEHDNLINTESREVNLRKPSSWTDDKTGNNEESRSAVHGDLERNKFHKVKQPEPLCETLSITSPEEELLLNEDVKNNCKSLAETVNMSTENGNYETSTADAFPEENVFISSLTTSDRLFSNPASSEEEFSSLVSSAMKTDSDELVTPQDVASIQSLSNVQEESSSDKLSNANGTELIENTFSSLDDKVTNSMSQVSQNPIIPPSGILQAEAPPVPEVYDMESSRQKTECASAESLLPTMQEISTIPLKTGHKTEDSSMDRSSSKSANVNEEIQSKTNPVWNAIKAFVAGFIKFWSE</sequence>
<feature type="region of interest" description="Disordered" evidence="1">
    <location>
        <begin position="171"/>
        <end position="220"/>
    </location>
</feature>
<dbReference type="Proteomes" id="UP000317650">
    <property type="component" value="Chromosome 8"/>
</dbReference>
<dbReference type="PANTHER" id="PTHR34568:SF1">
    <property type="entry name" value="DNA BINDING PROTEIN"/>
    <property type="match status" value="1"/>
</dbReference>
<feature type="compositionally biased region" description="Basic and acidic residues" evidence="1">
    <location>
        <begin position="433"/>
        <end position="444"/>
    </location>
</feature>
<proteinExistence type="predicted"/>
<evidence type="ECO:0000256" key="1">
    <source>
        <dbReference type="SAM" id="MobiDB-lite"/>
    </source>
</evidence>
<reference evidence="3 4" key="1">
    <citation type="journal article" date="2019" name="Nat. Plants">
        <title>Genome sequencing of Musa balbisiana reveals subgenome evolution and function divergence in polyploid bananas.</title>
        <authorList>
            <person name="Yao X."/>
        </authorList>
    </citation>
    <scope>NUCLEOTIDE SEQUENCE [LARGE SCALE GENOMIC DNA]</scope>
    <source>
        <strain evidence="4">cv. DH-PKW</strain>
        <tissue evidence="3">Leaves</tissue>
    </source>
</reference>
<protein>
    <recommendedName>
        <fullName evidence="2">AT3G52170-like helix-turn-helix domain-containing protein</fullName>
    </recommendedName>
</protein>
<dbReference type="InterPro" id="IPR058941">
    <property type="entry name" value="HTH_AT3G52170-like"/>
</dbReference>
<dbReference type="STRING" id="52838.A0A4S8K0C6"/>
<dbReference type="AlphaFoldDB" id="A0A4S8K0C6"/>
<evidence type="ECO:0000313" key="3">
    <source>
        <dbReference type="EMBL" id="THU68102.1"/>
    </source>
</evidence>
<dbReference type="InterPro" id="IPR058942">
    <property type="entry name" value="AT3G52170-like"/>
</dbReference>